<dbReference type="GO" id="GO:0008270">
    <property type="term" value="F:zinc ion binding"/>
    <property type="evidence" value="ECO:0007669"/>
    <property type="project" value="InterPro"/>
</dbReference>
<feature type="region of interest" description="Disordered" evidence="2">
    <location>
        <begin position="548"/>
        <end position="574"/>
    </location>
</feature>
<feature type="compositionally biased region" description="Low complexity" evidence="2">
    <location>
        <begin position="967"/>
        <end position="979"/>
    </location>
</feature>
<feature type="compositionally biased region" description="Polar residues" evidence="2">
    <location>
        <begin position="998"/>
        <end position="1019"/>
    </location>
</feature>
<feature type="compositionally biased region" description="Polar residues" evidence="2">
    <location>
        <begin position="681"/>
        <end position="721"/>
    </location>
</feature>
<feature type="region of interest" description="Disordered" evidence="2">
    <location>
        <begin position="240"/>
        <end position="298"/>
    </location>
</feature>
<gene>
    <name evidence="3" type="ORF">N657DRAFT_670298</name>
</gene>
<dbReference type="Proteomes" id="UP001302602">
    <property type="component" value="Unassembled WGS sequence"/>
</dbReference>
<feature type="compositionally biased region" description="Low complexity" evidence="2">
    <location>
        <begin position="1030"/>
        <end position="1065"/>
    </location>
</feature>
<evidence type="ECO:0000256" key="2">
    <source>
        <dbReference type="SAM" id="MobiDB-lite"/>
    </source>
</evidence>
<dbReference type="InterPro" id="IPR036864">
    <property type="entry name" value="Zn2-C6_fun-type_DNA-bd_sf"/>
</dbReference>
<accession>A0AAN6U578</accession>
<dbReference type="EMBL" id="MU853225">
    <property type="protein sequence ID" value="KAK4126205.1"/>
    <property type="molecule type" value="Genomic_DNA"/>
</dbReference>
<feature type="compositionally biased region" description="Polar residues" evidence="2">
    <location>
        <begin position="439"/>
        <end position="452"/>
    </location>
</feature>
<proteinExistence type="predicted"/>
<reference evidence="3" key="2">
    <citation type="submission" date="2023-05" db="EMBL/GenBank/DDBJ databases">
        <authorList>
            <consortium name="Lawrence Berkeley National Laboratory"/>
            <person name="Steindorff A."/>
            <person name="Hensen N."/>
            <person name="Bonometti L."/>
            <person name="Westerberg I."/>
            <person name="Brannstrom I.O."/>
            <person name="Guillou S."/>
            <person name="Cros-Aarteil S."/>
            <person name="Calhoun S."/>
            <person name="Haridas S."/>
            <person name="Kuo A."/>
            <person name="Mondo S."/>
            <person name="Pangilinan J."/>
            <person name="Riley R."/>
            <person name="Labutti K."/>
            <person name="Andreopoulos B."/>
            <person name="Lipzen A."/>
            <person name="Chen C."/>
            <person name="Yanf M."/>
            <person name="Daum C."/>
            <person name="Ng V."/>
            <person name="Clum A."/>
            <person name="Ohm R."/>
            <person name="Martin F."/>
            <person name="Silar P."/>
            <person name="Natvig D."/>
            <person name="Lalanne C."/>
            <person name="Gautier V."/>
            <person name="Ament-Velasquez S.L."/>
            <person name="Kruys A."/>
            <person name="Hutchinson M.I."/>
            <person name="Powell A.J."/>
            <person name="Barry K."/>
            <person name="Miller A.N."/>
            <person name="Grigoriev I.V."/>
            <person name="Debuchy R."/>
            <person name="Gladieux P."/>
            <person name="Thoren M.H."/>
            <person name="Johannesson H."/>
        </authorList>
    </citation>
    <scope>NUCLEOTIDE SEQUENCE</scope>
    <source>
        <strain evidence="3">CBS 731.68</strain>
    </source>
</reference>
<evidence type="ECO:0000256" key="1">
    <source>
        <dbReference type="ARBA" id="ARBA00023242"/>
    </source>
</evidence>
<feature type="compositionally biased region" description="Basic and acidic residues" evidence="2">
    <location>
        <begin position="248"/>
        <end position="266"/>
    </location>
</feature>
<dbReference type="GO" id="GO:0000981">
    <property type="term" value="F:DNA-binding transcription factor activity, RNA polymerase II-specific"/>
    <property type="evidence" value="ECO:0007669"/>
    <property type="project" value="InterPro"/>
</dbReference>
<evidence type="ECO:0000313" key="3">
    <source>
        <dbReference type="EMBL" id="KAK4126205.1"/>
    </source>
</evidence>
<feature type="compositionally biased region" description="Low complexity" evidence="2">
    <location>
        <begin position="739"/>
        <end position="757"/>
    </location>
</feature>
<protein>
    <submittedName>
        <fullName evidence="3">Uncharacterized protein</fullName>
    </submittedName>
</protein>
<keyword evidence="4" id="KW-1185">Reference proteome</keyword>
<dbReference type="CDD" id="cd00067">
    <property type="entry name" value="GAL4"/>
    <property type="match status" value="1"/>
</dbReference>
<feature type="compositionally biased region" description="Polar residues" evidence="2">
    <location>
        <begin position="762"/>
        <end position="812"/>
    </location>
</feature>
<dbReference type="GeneID" id="87832301"/>
<feature type="compositionally biased region" description="Low complexity" evidence="2">
    <location>
        <begin position="662"/>
        <end position="678"/>
    </location>
</feature>
<dbReference type="InterPro" id="IPR001138">
    <property type="entry name" value="Zn2Cys6_DnaBD"/>
</dbReference>
<organism evidence="3 4">
    <name type="scientific">Parathielavia appendiculata</name>
    <dbReference type="NCBI Taxonomy" id="2587402"/>
    <lineage>
        <taxon>Eukaryota</taxon>
        <taxon>Fungi</taxon>
        <taxon>Dikarya</taxon>
        <taxon>Ascomycota</taxon>
        <taxon>Pezizomycotina</taxon>
        <taxon>Sordariomycetes</taxon>
        <taxon>Sordariomycetidae</taxon>
        <taxon>Sordariales</taxon>
        <taxon>Chaetomiaceae</taxon>
        <taxon>Parathielavia</taxon>
    </lineage>
</organism>
<feature type="region of interest" description="Disordered" evidence="2">
    <location>
        <begin position="437"/>
        <end position="490"/>
    </location>
</feature>
<dbReference type="SUPFAM" id="SSF57701">
    <property type="entry name" value="Zn2/Cys6 DNA-binding domain"/>
    <property type="match status" value="1"/>
</dbReference>
<name>A0AAN6U578_9PEZI</name>
<dbReference type="AlphaFoldDB" id="A0AAN6U578"/>
<reference evidence="3" key="1">
    <citation type="journal article" date="2023" name="Mol. Phylogenet. Evol.">
        <title>Genome-scale phylogeny and comparative genomics of the fungal order Sordariales.</title>
        <authorList>
            <person name="Hensen N."/>
            <person name="Bonometti L."/>
            <person name="Westerberg I."/>
            <person name="Brannstrom I.O."/>
            <person name="Guillou S."/>
            <person name="Cros-Aarteil S."/>
            <person name="Calhoun S."/>
            <person name="Haridas S."/>
            <person name="Kuo A."/>
            <person name="Mondo S."/>
            <person name="Pangilinan J."/>
            <person name="Riley R."/>
            <person name="LaButti K."/>
            <person name="Andreopoulos B."/>
            <person name="Lipzen A."/>
            <person name="Chen C."/>
            <person name="Yan M."/>
            <person name="Daum C."/>
            <person name="Ng V."/>
            <person name="Clum A."/>
            <person name="Steindorff A."/>
            <person name="Ohm R.A."/>
            <person name="Martin F."/>
            <person name="Silar P."/>
            <person name="Natvig D.O."/>
            <person name="Lalanne C."/>
            <person name="Gautier V."/>
            <person name="Ament-Velasquez S.L."/>
            <person name="Kruys A."/>
            <person name="Hutchinson M.I."/>
            <person name="Powell A.J."/>
            <person name="Barry K."/>
            <person name="Miller A.N."/>
            <person name="Grigoriev I.V."/>
            <person name="Debuchy R."/>
            <person name="Gladieux P."/>
            <person name="Hiltunen Thoren M."/>
            <person name="Johannesson H."/>
        </authorList>
    </citation>
    <scope>NUCLEOTIDE SEQUENCE</scope>
    <source>
        <strain evidence="3">CBS 731.68</strain>
    </source>
</reference>
<feature type="region of interest" description="Disordered" evidence="2">
    <location>
        <begin position="332"/>
        <end position="375"/>
    </location>
</feature>
<feature type="region of interest" description="Disordered" evidence="2">
    <location>
        <begin position="655"/>
        <end position="914"/>
    </location>
</feature>
<feature type="compositionally biased region" description="Low complexity" evidence="2">
    <location>
        <begin position="988"/>
        <end position="997"/>
    </location>
</feature>
<keyword evidence="1" id="KW-0539">Nucleus</keyword>
<sequence length="1094" mass="116659">MEALLGAGQSNPSCGSIGDLQVQLRDLLSSRVTETRADHISVTTEIRATAVFDIPVTDTENEAFENWSSIDPLLGGARSSVAPPAVNGNGGPPSRRVNAIDTLINQPLDDPVLQTSVTGHIIASLGKVDGSIWTVRQISRNEQGWTFTYICKDSWQAWSRQVSKNPAKTAIGEWSDKSGQDPIHMGRFFSATRPAFDCRGFVKVAFVKSTKTIDVRYEHTPMHKTVAQLIELLAPPPVAPMVKTSMKKPREPRPPKEPKAPKELKPKTPKSLKNRAGENMVVDGDNSQPKKKRKKKDSLALAVMAGTVLPPEMPGALPVGDASARQLYNTQTGAAGGAQPGGSSGYPDGLVNATGDEVAPSTNSDAHPHSILNLPAGEAARRRDFAIKLLTDSNIDPKTLSPEQFNIFANQSLELQQDSLAMLIKYGAERLRIVHPSKEGSNSGQSTPTKNTAPGPPGGTPQSAKPKKPRKQKAEVKGAGIGEAPSPEAEEVKQRRRICENCLIKKYKGKCDKARPSCSVCLEEGVACVYAPSRPRQSKVAEAEAVPVSTAPEQANAQMPNEEPDDLGSPGFHTETAEQPILEPVQIQEQFHAHEHQTANAPVSETTALEAETPSAVFNQTHGIYQHPFGLSFPQAAETLVHGYSYLVPPTSTEQSSIAAESGQRGSSGGQPSTSRRSLPAGQSSHATGVSDTTMGAQNSWQTMSANPTQATSATRISPGQSRAKKPVPVSQAYDDVRQQQASSCTSASQSVSQASQPPRGSPSQTAAQPARATSRQGNRGQSHPPVNSVSAAPQVQSEGTQPIADNNTEYTPNAAAQESGSAQSYSQYSQYQGGNTQADSSSDRLAYQPYSSNQIATQTQPTSYSSFDNYNTRLPNTATPSLATPGTQNIASSYPANSGAASDRAQWGSSTATAQARNTQAYNAMQPASGTGYNTSSNAPQSQSLQGLSVTPQPPTARSSPTAFSQQLQQQQHQQHQQHQQEHKQQHQQQGQNHQQPSYNGYMSQPAQQDNSSTQQTWGYGFGTGSNPSSGYGSTAGTSASNAYPSSATASHGHGHQAHQTQAHRPMNLSSHTYSSMDHDQALYDLLRNSQTG</sequence>
<feature type="region of interest" description="Disordered" evidence="2">
    <location>
        <begin position="926"/>
        <end position="1077"/>
    </location>
</feature>
<feature type="compositionally biased region" description="Polar residues" evidence="2">
    <location>
        <begin position="850"/>
        <end position="901"/>
    </location>
</feature>
<comment type="caution">
    <text evidence="3">The sequence shown here is derived from an EMBL/GenBank/DDBJ whole genome shotgun (WGS) entry which is preliminary data.</text>
</comment>
<dbReference type="RefSeq" id="XP_062649976.1">
    <property type="nucleotide sequence ID" value="XM_062795533.1"/>
</dbReference>
<feature type="compositionally biased region" description="Gly residues" evidence="2">
    <location>
        <begin position="334"/>
        <end position="344"/>
    </location>
</feature>
<evidence type="ECO:0000313" key="4">
    <source>
        <dbReference type="Proteomes" id="UP001302602"/>
    </source>
</evidence>
<dbReference type="Gene3D" id="4.10.240.10">
    <property type="entry name" value="Zn(2)-C6 fungal-type DNA-binding domain"/>
    <property type="match status" value="1"/>
</dbReference>
<feature type="compositionally biased region" description="Low complexity" evidence="2">
    <location>
        <begin position="815"/>
        <end position="835"/>
    </location>
</feature>
<feature type="compositionally biased region" description="Polar residues" evidence="2">
    <location>
        <begin position="926"/>
        <end position="966"/>
    </location>
</feature>